<protein>
    <submittedName>
        <fullName evidence="2">Uncharacterized protein</fullName>
    </submittedName>
</protein>
<feature type="compositionally biased region" description="Polar residues" evidence="1">
    <location>
        <begin position="348"/>
        <end position="359"/>
    </location>
</feature>
<evidence type="ECO:0000313" key="2">
    <source>
        <dbReference type="EMBL" id="AUX33049.1"/>
    </source>
</evidence>
<dbReference type="AlphaFoldDB" id="A0A4P2QS15"/>
<dbReference type="Proteomes" id="UP000295497">
    <property type="component" value="Chromosome"/>
</dbReference>
<feature type="region of interest" description="Disordered" evidence="1">
    <location>
        <begin position="256"/>
        <end position="392"/>
    </location>
</feature>
<evidence type="ECO:0000256" key="1">
    <source>
        <dbReference type="SAM" id="MobiDB-lite"/>
    </source>
</evidence>
<name>A0A4P2QS15_SORCE</name>
<dbReference type="EMBL" id="CP012672">
    <property type="protein sequence ID" value="AUX33049.1"/>
    <property type="molecule type" value="Genomic_DNA"/>
</dbReference>
<feature type="compositionally biased region" description="Basic and acidic residues" evidence="1">
    <location>
        <begin position="281"/>
        <end position="293"/>
    </location>
</feature>
<reference evidence="2 3" key="1">
    <citation type="submission" date="2015-09" db="EMBL/GenBank/DDBJ databases">
        <title>Sorangium comparison.</title>
        <authorList>
            <person name="Zaburannyi N."/>
            <person name="Bunk B."/>
            <person name="Overmann J."/>
            <person name="Mueller R."/>
        </authorList>
    </citation>
    <scope>NUCLEOTIDE SEQUENCE [LARGE SCALE GENOMIC DNA]</scope>
    <source>
        <strain evidence="2 3">So ce836</strain>
    </source>
</reference>
<feature type="compositionally biased region" description="Low complexity" evidence="1">
    <location>
        <begin position="360"/>
        <end position="392"/>
    </location>
</feature>
<dbReference type="RefSeq" id="WP_129576534.1">
    <property type="nucleotide sequence ID" value="NZ_CP012672.1"/>
</dbReference>
<organism evidence="2 3">
    <name type="scientific">Sorangium cellulosum</name>
    <name type="common">Polyangium cellulosum</name>
    <dbReference type="NCBI Taxonomy" id="56"/>
    <lineage>
        <taxon>Bacteria</taxon>
        <taxon>Pseudomonadati</taxon>
        <taxon>Myxococcota</taxon>
        <taxon>Polyangia</taxon>
        <taxon>Polyangiales</taxon>
        <taxon>Polyangiaceae</taxon>
        <taxon>Sorangium</taxon>
    </lineage>
</organism>
<sequence>MVAKAGEGEYRYYTILPGGDDGPLLPNRHYLGVDAVAWFLNREDGWFSKWTASGTLEISLVGGLERYQAALGAFELQGSARTAPVFDRPVLPDRNYRGGPITLCVSLFALRRDTALAGLLKGAASASLGIVAGMVETASLAGPQLVLGAAGASLVGGVSQLLTSAPGGAEHLLCQGGLEVTLSPEQVRGPMTYVLFHRGIPLDPARLAVGASGALTYPLHDGRELADGAWILVRLRRSARYAGARGWFDRERALRAAAPPGPARATTRAALPAPGRILHPRVREPWTRADPGSRRRPRLHSRLRERTNELRTALRVHGDVGEPSGQVKRREEDRRQGRAEAQTDAPRASSTEAISASRTSPSAVRASIRASSAASSARRAGPSACGARGPAG</sequence>
<proteinExistence type="predicted"/>
<gene>
    <name evidence="2" type="ORF">SOCE836_052010</name>
</gene>
<feature type="compositionally biased region" description="Low complexity" evidence="1">
    <location>
        <begin position="256"/>
        <end position="276"/>
    </location>
</feature>
<evidence type="ECO:0000313" key="3">
    <source>
        <dbReference type="Proteomes" id="UP000295497"/>
    </source>
</evidence>
<feature type="compositionally biased region" description="Basic and acidic residues" evidence="1">
    <location>
        <begin position="328"/>
        <end position="338"/>
    </location>
</feature>
<accession>A0A4P2QS15</accession>